<dbReference type="PROSITE" id="PS50157">
    <property type="entry name" value="ZINC_FINGER_C2H2_2"/>
    <property type="match status" value="1"/>
</dbReference>
<dbReference type="InterPro" id="IPR013087">
    <property type="entry name" value="Znf_C2H2_type"/>
</dbReference>
<feature type="domain" description="C2H2-type" evidence="2">
    <location>
        <begin position="76"/>
        <end position="104"/>
    </location>
</feature>
<keyword evidence="1" id="KW-0479">Metal-binding</keyword>
<dbReference type="GO" id="GO:0008270">
    <property type="term" value="F:zinc ion binding"/>
    <property type="evidence" value="ECO:0007669"/>
    <property type="project" value="UniProtKB-KW"/>
</dbReference>
<accession>A0A1I8BU40</accession>
<evidence type="ECO:0000313" key="4">
    <source>
        <dbReference type="WBParaSite" id="MhA1_Contig538.frz3.gene6"/>
    </source>
</evidence>
<evidence type="ECO:0000256" key="1">
    <source>
        <dbReference type="PROSITE-ProRule" id="PRU00042"/>
    </source>
</evidence>
<proteinExistence type="predicted"/>
<evidence type="ECO:0000313" key="3">
    <source>
        <dbReference type="Proteomes" id="UP000095281"/>
    </source>
</evidence>
<keyword evidence="1" id="KW-0863">Zinc-finger</keyword>
<name>A0A1I8BU40_MELHA</name>
<protein>
    <submittedName>
        <fullName evidence="4">C2H2-type domain-containing protein</fullName>
    </submittedName>
</protein>
<reference evidence="4" key="1">
    <citation type="submission" date="2016-11" db="UniProtKB">
        <authorList>
            <consortium name="WormBaseParasite"/>
        </authorList>
    </citation>
    <scope>IDENTIFICATION</scope>
</reference>
<keyword evidence="3" id="KW-1185">Reference proteome</keyword>
<dbReference type="Proteomes" id="UP000095281">
    <property type="component" value="Unplaced"/>
</dbReference>
<sequence>MGNRTRTIRKTFGKRRIGIVKKEEIKMRTSIGRLTSGFSMLKIKKCIPLFCKICKKTIDKGYINHVYAHMPFSELWRCKICSEGRNDRNELIKHCMSIHGEKIPPIDVRYNYWKDIKVIK</sequence>
<evidence type="ECO:0000259" key="2">
    <source>
        <dbReference type="PROSITE" id="PS50157"/>
    </source>
</evidence>
<keyword evidence="1" id="KW-0862">Zinc</keyword>
<dbReference type="WBParaSite" id="MhA1_Contig538.frz3.gene6">
    <property type="protein sequence ID" value="MhA1_Contig538.frz3.gene6"/>
    <property type="gene ID" value="MhA1_Contig538.frz3.gene6"/>
</dbReference>
<organism evidence="3 4">
    <name type="scientific">Meloidogyne hapla</name>
    <name type="common">Root-knot nematode worm</name>
    <dbReference type="NCBI Taxonomy" id="6305"/>
    <lineage>
        <taxon>Eukaryota</taxon>
        <taxon>Metazoa</taxon>
        <taxon>Ecdysozoa</taxon>
        <taxon>Nematoda</taxon>
        <taxon>Chromadorea</taxon>
        <taxon>Rhabditida</taxon>
        <taxon>Tylenchina</taxon>
        <taxon>Tylenchomorpha</taxon>
        <taxon>Tylenchoidea</taxon>
        <taxon>Meloidogynidae</taxon>
        <taxon>Meloidogyninae</taxon>
        <taxon>Meloidogyne</taxon>
    </lineage>
</organism>
<dbReference type="AlphaFoldDB" id="A0A1I8BU40"/>